<dbReference type="Gene3D" id="1.20.58.630">
    <property type="match status" value="1"/>
</dbReference>
<dbReference type="InterPro" id="IPR051412">
    <property type="entry name" value="Formin_Homology_Diaphanous_sf"/>
</dbReference>
<dbReference type="Gene3D" id="1.25.10.10">
    <property type="entry name" value="Leucine-rich Repeat Variant"/>
    <property type="match status" value="1"/>
</dbReference>
<evidence type="ECO:0000259" key="9">
    <source>
        <dbReference type="PROSITE" id="PS51444"/>
    </source>
</evidence>
<feature type="compositionally biased region" description="Pro residues" evidence="6">
    <location>
        <begin position="511"/>
        <end position="591"/>
    </location>
</feature>
<dbReference type="InterPro" id="IPR014767">
    <property type="entry name" value="DAD_dom"/>
</dbReference>
<reference evidence="11 12" key="1">
    <citation type="submission" date="2025-04" db="UniProtKB">
        <authorList>
            <consortium name="RefSeq"/>
        </authorList>
    </citation>
    <scope>IDENTIFICATION</scope>
    <source>
        <strain evidence="11 12">11010-0011.00</strain>
        <tissue evidence="11 12">Whole body</tissue>
    </source>
</reference>
<dbReference type="Pfam" id="PF06345">
    <property type="entry name" value="Drf_DAD"/>
    <property type="match status" value="1"/>
</dbReference>
<dbReference type="PANTHER" id="PTHR45691:SF6">
    <property type="entry name" value="PROTEIN DIAPHANOUS"/>
    <property type="match status" value="1"/>
</dbReference>
<feature type="coiled-coil region" evidence="5">
    <location>
        <begin position="977"/>
        <end position="1004"/>
    </location>
</feature>
<evidence type="ECO:0000259" key="8">
    <source>
        <dbReference type="PROSITE" id="PS51232"/>
    </source>
</evidence>
<dbReference type="InterPro" id="IPR010465">
    <property type="entry name" value="Drf_DAD"/>
</dbReference>
<dbReference type="SMART" id="SM01139">
    <property type="entry name" value="Drf_FH3"/>
    <property type="match status" value="1"/>
</dbReference>
<dbReference type="GeneID" id="115630592"/>
<dbReference type="SUPFAM" id="SSF81995">
    <property type="entry name" value="beta-sandwich domain of Sec23/24"/>
    <property type="match status" value="1"/>
</dbReference>
<evidence type="ECO:0000256" key="6">
    <source>
        <dbReference type="SAM" id="MobiDB-lite"/>
    </source>
</evidence>
<feature type="region of interest" description="Disordered" evidence="6">
    <location>
        <begin position="1"/>
        <end position="43"/>
    </location>
</feature>
<dbReference type="Gene3D" id="1.10.20.40">
    <property type="entry name" value="Formin, diaphanous GTPase-binding domain"/>
    <property type="match status" value="1"/>
</dbReference>
<name>A0A6J2U7C1_DROLE</name>
<dbReference type="PROSITE" id="PS51231">
    <property type="entry name" value="DAD"/>
    <property type="match status" value="1"/>
</dbReference>
<dbReference type="GO" id="GO:0030041">
    <property type="term" value="P:actin filament polymerization"/>
    <property type="evidence" value="ECO:0007669"/>
    <property type="project" value="TreeGrafter"/>
</dbReference>
<dbReference type="RefSeq" id="XP_030383071.1">
    <property type="nucleotide sequence ID" value="XM_030527211.1"/>
</dbReference>
<dbReference type="CTD" id="35340"/>
<dbReference type="Pfam" id="PF02181">
    <property type="entry name" value="FH2"/>
    <property type="match status" value="1"/>
</dbReference>
<dbReference type="OrthoDB" id="1104827at2759"/>
<dbReference type="Gene3D" id="1.20.58.2220">
    <property type="entry name" value="Formin, FH2 domain"/>
    <property type="match status" value="1"/>
</dbReference>
<dbReference type="AlphaFoldDB" id="A0A6J2U7C1"/>
<feature type="domain" description="GBD/FH3" evidence="8">
    <location>
        <begin position="57"/>
        <end position="429"/>
    </location>
</feature>
<feature type="region of interest" description="Disordered" evidence="6">
    <location>
        <begin position="1037"/>
        <end position="1067"/>
    </location>
</feature>
<dbReference type="SUPFAM" id="SSF101447">
    <property type="entry name" value="Formin homology 2 domain (FH2 domain)"/>
    <property type="match status" value="1"/>
</dbReference>
<evidence type="ECO:0000256" key="1">
    <source>
        <dbReference type="ARBA" id="ARBA00004496"/>
    </source>
</evidence>
<keyword evidence="3" id="KW-0963">Cytoplasm</keyword>
<keyword evidence="4 5" id="KW-0175">Coiled coil</keyword>
<dbReference type="SMART" id="SM01140">
    <property type="entry name" value="Drf_GBD"/>
    <property type="match status" value="1"/>
</dbReference>
<dbReference type="InterPro" id="IPR016024">
    <property type="entry name" value="ARM-type_fold"/>
</dbReference>
<dbReference type="PROSITE" id="PS51232">
    <property type="entry name" value="GBD_FH3"/>
    <property type="match status" value="1"/>
</dbReference>
<dbReference type="GO" id="GO:0005737">
    <property type="term" value="C:cytoplasm"/>
    <property type="evidence" value="ECO:0007669"/>
    <property type="project" value="UniProtKB-SubCell"/>
</dbReference>
<dbReference type="RefSeq" id="XP_030383072.1">
    <property type="nucleotide sequence ID" value="XM_030527212.1"/>
</dbReference>
<dbReference type="PANTHER" id="PTHR45691">
    <property type="entry name" value="PROTEIN DIAPHANOUS"/>
    <property type="match status" value="1"/>
</dbReference>
<dbReference type="Proteomes" id="UP000504634">
    <property type="component" value="Unplaced"/>
</dbReference>
<dbReference type="InterPro" id="IPR014768">
    <property type="entry name" value="GBD/FH3_dom"/>
</dbReference>
<dbReference type="GO" id="GO:0005884">
    <property type="term" value="C:actin filament"/>
    <property type="evidence" value="ECO:0007669"/>
    <property type="project" value="TreeGrafter"/>
</dbReference>
<evidence type="ECO:0000313" key="12">
    <source>
        <dbReference type="RefSeq" id="XP_030383072.1"/>
    </source>
</evidence>
<comment type="subcellular location">
    <subcellularLocation>
        <location evidence="1">Cytoplasm</location>
    </subcellularLocation>
</comment>
<evidence type="ECO:0000256" key="2">
    <source>
        <dbReference type="ARBA" id="ARBA00008214"/>
    </source>
</evidence>
<dbReference type="InterPro" id="IPR042201">
    <property type="entry name" value="FH2_Formin_sf"/>
</dbReference>
<dbReference type="SMART" id="SM00498">
    <property type="entry name" value="FH2"/>
    <property type="match status" value="1"/>
</dbReference>
<evidence type="ECO:0000256" key="4">
    <source>
        <dbReference type="ARBA" id="ARBA00023054"/>
    </source>
</evidence>
<feature type="region of interest" description="Disordered" evidence="6">
    <location>
        <begin position="495"/>
        <end position="599"/>
    </location>
</feature>
<accession>A0A6J2U7C1</accession>
<dbReference type="InterPro" id="IPR015425">
    <property type="entry name" value="FH2_Formin"/>
</dbReference>
<organism evidence="10 12">
    <name type="scientific">Drosophila lebanonensis</name>
    <name type="common">Fruit fly</name>
    <name type="synonym">Scaptodrosophila lebanonensis</name>
    <dbReference type="NCBI Taxonomy" id="7225"/>
    <lineage>
        <taxon>Eukaryota</taxon>
        <taxon>Metazoa</taxon>
        <taxon>Ecdysozoa</taxon>
        <taxon>Arthropoda</taxon>
        <taxon>Hexapoda</taxon>
        <taxon>Insecta</taxon>
        <taxon>Pterygota</taxon>
        <taxon>Neoptera</taxon>
        <taxon>Endopterygota</taxon>
        <taxon>Diptera</taxon>
        <taxon>Brachycera</taxon>
        <taxon>Muscomorpha</taxon>
        <taxon>Ephydroidea</taxon>
        <taxon>Drosophilidae</taxon>
        <taxon>Scaptodrosophila</taxon>
    </lineage>
</organism>
<dbReference type="InterPro" id="IPR011989">
    <property type="entry name" value="ARM-like"/>
</dbReference>
<evidence type="ECO:0000256" key="5">
    <source>
        <dbReference type="SAM" id="Coils"/>
    </source>
</evidence>
<evidence type="ECO:0000256" key="3">
    <source>
        <dbReference type="ARBA" id="ARBA00022490"/>
    </source>
</evidence>
<dbReference type="InterPro" id="IPR010473">
    <property type="entry name" value="GTPase-bd"/>
</dbReference>
<comment type="similarity">
    <text evidence="2">Belongs to the formin homology family. Diaphanous subfamily.</text>
</comment>
<dbReference type="GO" id="GO:0031267">
    <property type="term" value="F:small GTPase binding"/>
    <property type="evidence" value="ECO:0007669"/>
    <property type="project" value="InterPro"/>
</dbReference>
<dbReference type="InterPro" id="IPR044933">
    <property type="entry name" value="DIA_GBD_sf"/>
</dbReference>
<dbReference type="InterPro" id="IPR010472">
    <property type="entry name" value="FH3_dom"/>
</dbReference>
<dbReference type="Pfam" id="PF06367">
    <property type="entry name" value="Drf_FH3"/>
    <property type="match status" value="1"/>
</dbReference>
<feature type="domain" description="DAD" evidence="7">
    <location>
        <begin position="1018"/>
        <end position="1052"/>
    </location>
</feature>
<evidence type="ECO:0000313" key="10">
    <source>
        <dbReference type="Proteomes" id="UP000504634"/>
    </source>
</evidence>
<feature type="domain" description="FH2" evidence="9">
    <location>
        <begin position="599"/>
        <end position="999"/>
    </location>
</feature>
<dbReference type="GO" id="GO:0003779">
    <property type="term" value="F:actin binding"/>
    <property type="evidence" value="ECO:0007669"/>
    <property type="project" value="InterPro"/>
</dbReference>
<keyword evidence="10" id="KW-1185">Reference proteome</keyword>
<dbReference type="Gene3D" id="1.10.238.150">
    <property type="entry name" value="Formin, FH3 diaphanous domain"/>
    <property type="match status" value="1"/>
</dbReference>
<evidence type="ECO:0000313" key="11">
    <source>
        <dbReference type="RefSeq" id="XP_030383071.1"/>
    </source>
</evidence>
<dbReference type="Gene3D" id="6.10.30.30">
    <property type="match status" value="1"/>
</dbReference>
<feature type="coiled-coil region" evidence="5">
    <location>
        <begin position="453"/>
        <end position="494"/>
    </location>
</feature>
<gene>
    <name evidence="11 12" type="primary">LOC115630592</name>
</gene>
<dbReference type="Pfam" id="PF06371">
    <property type="entry name" value="Drf_GBD"/>
    <property type="match status" value="1"/>
</dbReference>
<proteinExistence type="inferred from homology"/>
<dbReference type="SUPFAM" id="SSF48371">
    <property type="entry name" value="ARM repeat"/>
    <property type="match status" value="1"/>
</dbReference>
<sequence length="1087" mass="122984">MSKHEKNKSSGGSLLESWFGRPKSKGGSYNSNTLTHAGRPASSDQEVFGVDDLERHIRELTESEVNAKFLEIIEDMNIPTDKREPLLAKSKEERQKMIFMHLKGKNSLEHRANSRFEKPQDYIEYLQNGEHSENKIYQCLESLRVALTSNPISWIKEFGEAGIEQIEKLLSRAKKDRTYDRIEFEAIRCLKAIMNNTWGLNVVLTPDQHSVVLLLAQALDPRKPQTMCEALKLLASFCLVYERNGYEKVLRAITTIAANSYKASERFRPIVDALFVSAKHDSKRDLACHSLIFINTLSNTPSDLNFRIHLRCEIMRMGLFDRLEEFTEIVNTSNNEGLQQHFKIFNEIREDDFEEFVSRFDNVTFNMDDATDCFEVVKNLVTDTASEPYFLSILQHLLYIRDDYYFRPAYYQLIEECVTQIVFHKGYCDPNFQNRNFNIDTSVLLDDMVEKAKVNDSKRSEEYEKKIEQLESAKQEAEAKVAHLEEKVKLMEANGVAAPSPNKLPKLNIPMAPPPPGAGGPPPPPPPPGMGGPPPPPPPPMPGSGRGGPPPPPPPPGMGGPPPPPPPPGMGGPLPPPFPGMGGPPPPPMAPVLPHGMKPKKKWDVKIPMKRANWKPIVPQKMSENAFWVNCKEDRLASDDFLQELAAKFSSKPVKKEQKDAVDKPTTLTKKNIDLRVLDSKSAQNLAILLGGALKHLSSEQIKICLLRCDTDILSSNTLQGLIQYLPPPEQLKRLQEIKAKGEALPPVEQFAATIGEIKRLSPRLHNLNFKLTYADMVQDIKPDIVAGTAACKEVRKSKKFSKILELILLLGNYMNSGSKNEAAFGFEISYLTKLTNTKDADNKQTLLHYLTDLVEKKFPDALNFYDDLSHVDKASRVNLDAIQKAMRQMNSAVKNLETDLQNNKVPQCDDDKFCEVMGKFAEECREQVDVLGKMQVQMEKLFKDLSEYYAFDPNKYTMEEFFGDIKTFKDAFMAAYQENVRAREELEKKRRMQEAREQSIREQAERHQRKLAVVDMDAAQMQEGVMDSLLEALHTGSAFGQRNRQARRQRPAGAERRANLSRSRTRANNGQLMTREMIRNEVLGSA</sequence>
<protein>
    <submittedName>
        <fullName evidence="11 12">Protein diaphanous</fullName>
    </submittedName>
</protein>
<evidence type="ECO:0000259" key="7">
    <source>
        <dbReference type="PROSITE" id="PS51231"/>
    </source>
</evidence>
<dbReference type="PROSITE" id="PS51444">
    <property type="entry name" value="FH2"/>
    <property type="match status" value="1"/>
</dbReference>